<sequence length="99" mass="10875">MDNLTVLTWHSDRPRGDQKPLQQEQQMINQSSREMETQEARRASMVVGGASDKKDASYKSREGRGNCATASHGLVPEEIAELVGDVSALRCSSSTPDRV</sequence>
<evidence type="ECO:0000256" key="1">
    <source>
        <dbReference type="SAM" id="MobiDB-lite"/>
    </source>
</evidence>
<evidence type="ECO:0000313" key="3">
    <source>
        <dbReference type="Proteomes" id="UP000250140"/>
    </source>
</evidence>
<dbReference type="AlphaFoldDB" id="A0A8E2JWN2"/>
<feature type="compositionally biased region" description="Basic and acidic residues" evidence="1">
    <location>
        <begin position="33"/>
        <end position="42"/>
    </location>
</feature>
<organism evidence="2 3">
    <name type="scientific">Glonium stellatum</name>
    <dbReference type="NCBI Taxonomy" id="574774"/>
    <lineage>
        <taxon>Eukaryota</taxon>
        <taxon>Fungi</taxon>
        <taxon>Dikarya</taxon>
        <taxon>Ascomycota</taxon>
        <taxon>Pezizomycotina</taxon>
        <taxon>Dothideomycetes</taxon>
        <taxon>Pleosporomycetidae</taxon>
        <taxon>Gloniales</taxon>
        <taxon>Gloniaceae</taxon>
        <taxon>Glonium</taxon>
    </lineage>
</organism>
<feature type="compositionally biased region" description="Basic and acidic residues" evidence="1">
    <location>
        <begin position="51"/>
        <end position="64"/>
    </location>
</feature>
<feature type="compositionally biased region" description="Polar residues" evidence="1">
    <location>
        <begin position="20"/>
        <end position="32"/>
    </location>
</feature>
<proteinExistence type="predicted"/>
<dbReference type="Proteomes" id="UP000250140">
    <property type="component" value="Unassembled WGS sequence"/>
</dbReference>
<reference evidence="2 3" key="1">
    <citation type="journal article" date="2016" name="Nat. Commun.">
        <title>Ectomycorrhizal ecology is imprinted in the genome of the dominant symbiotic fungus Cenococcum geophilum.</title>
        <authorList>
            <consortium name="DOE Joint Genome Institute"/>
            <person name="Peter M."/>
            <person name="Kohler A."/>
            <person name="Ohm R.A."/>
            <person name="Kuo A."/>
            <person name="Krutzmann J."/>
            <person name="Morin E."/>
            <person name="Arend M."/>
            <person name="Barry K.W."/>
            <person name="Binder M."/>
            <person name="Choi C."/>
            <person name="Clum A."/>
            <person name="Copeland A."/>
            <person name="Grisel N."/>
            <person name="Haridas S."/>
            <person name="Kipfer T."/>
            <person name="LaButti K."/>
            <person name="Lindquist E."/>
            <person name="Lipzen A."/>
            <person name="Maire R."/>
            <person name="Meier B."/>
            <person name="Mihaltcheva S."/>
            <person name="Molinier V."/>
            <person name="Murat C."/>
            <person name="Poggeler S."/>
            <person name="Quandt C.A."/>
            <person name="Sperisen C."/>
            <person name="Tritt A."/>
            <person name="Tisserant E."/>
            <person name="Crous P.W."/>
            <person name="Henrissat B."/>
            <person name="Nehls U."/>
            <person name="Egli S."/>
            <person name="Spatafora J.W."/>
            <person name="Grigoriev I.V."/>
            <person name="Martin F.M."/>
        </authorList>
    </citation>
    <scope>NUCLEOTIDE SEQUENCE [LARGE SCALE GENOMIC DNA]</scope>
    <source>
        <strain evidence="2 3">CBS 207.34</strain>
    </source>
</reference>
<dbReference type="EMBL" id="KV748899">
    <property type="protein sequence ID" value="OCL12258.1"/>
    <property type="molecule type" value="Genomic_DNA"/>
</dbReference>
<keyword evidence="3" id="KW-1185">Reference proteome</keyword>
<gene>
    <name evidence="2" type="ORF">AOQ84DRAFT_373242</name>
</gene>
<name>A0A8E2JWN2_9PEZI</name>
<protein>
    <submittedName>
        <fullName evidence="2">Uncharacterized protein</fullName>
    </submittedName>
</protein>
<feature type="region of interest" description="Disordered" evidence="1">
    <location>
        <begin position="1"/>
        <end position="69"/>
    </location>
</feature>
<evidence type="ECO:0000313" key="2">
    <source>
        <dbReference type="EMBL" id="OCL12258.1"/>
    </source>
</evidence>
<accession>A0A8E2JWN2</accession>